<keyword evidence="1" id="KW-0472">Membrane</keyword>
<evidence type="ECO:0000313" key="3">
    <source>
        <dbReference type="Proteomes" id="UP000190896"/>
    </source>
</evidence>
<dbReference type="EMBL" id="MPRJ01000011">
    <property type="protein sequence ID" value="OOZ37375.1"/>
    <property type="molecule type" value="Genomic_DNA"/>
</dbReference>
<keyword evidence="1" id="KW-0812">Transmembrane</keyword>
<comment type="caution">
    <text evidence="2">The sequence shown here is derived from an EMBL/GenBank/DDBJ whole genome shotgun (WGS) entry which is preliminary data.</text>
</comment>
<proteinExistence type="predicted"/>
<evidence type="ECO:0008006" key="4">
    <source>
        <dbReference type="Google" id="ProtNLM"/>
    </source>
</evidence>
<gene>
    <name evidence="2" type="ORF">BOW51_02670</name>
</gene>
<name>A0A1T2KX03_9GAMM</name>
<dbReference type="Proteomes" id="UP000190896">
    <property type="component" value="Unassembled WGS sequence"/>
</dbReference>
<organism evidence="2 3">
    <name type="scientific">Solemya velesiana gill symbiont</name>
    <dbReference type="NCBI Taxonomy" id="1918948"/>
    <lineage>
        <taxon>Bacteria</taxon>
        <taxon>Pseudomonadati</taxon>
        <taxon>Pseudomonadota</taxon>
        <taxon>Gammaproteobacteria</taxon>
        <taxon>sulfur-oxidizing symbionts</taxon>
    </lineage>
</organism>
<dbReference type="OrthoDB" id="5734946at2"/>
<reference evidence="2 3" key="1">
    <citation type="submission" date="2016-11" db="EMBL/GenBank/DDBJ databases">
        <title>Mixed transmission modes and dynamic genome evolution in an obligate animal-bacterial symbiosis.</title>
        <authorList>
            <person name="Russell S.L."/>
            <person name="Corbett-Detig R.B."/>
            <person name="Cavanaugh C.M."/>
        </authorList>
    </citation>
    <scope>NUCLEOTIDE SEQUENCE [LARGE SCALE GENOMIC DNA]</scope>
    <source>
        <strain evidence="2">Se-Cadez</strain>
    </source>
</reference>
<protein>
    <recommendedName>
        <fullName evidence="4">DUF4845 domain-containing protein</fullName>
    </recommendedName>
</protein>
<dbReference type="Pfam" id="PF16137">
    <property type="entry name" value="DUF4845"/>
    <property type="match status" value="1"/>
</dbReference>
<keyword evidence="1" id="KW-1133">Transmembrane helix</keyword>
<dbReference type="RefSeq" id="WP_078485984.1">
    <property type="nucleotide sequence ID" value="NZ_MPRJ01000011.1"/>
</dbReference>
<keyword evidence="3" id="KW-1185">Reference proteome</keyword>
<dbReference type="AlphaFoldDB" id="A0A1T2KX03"/>
<evidence type="ECO:0000256" key="1">
    <source>
        <dbReference type="SAM" id="Phobius"/>
    </source>
</evidence>
<accession>A0A1T2KX03</accession>
<feature type="transmembrane region" description="Helical" evidence="1">
    <location>
        <begin position="12"/>
        <end position="37"/>
    </location>
</feature>
<dbReference type="InterPro" id="IPR032314">
    <property type="entry name" value="DUF4845"/>
</dbReference>
<sequence>MKSLRKQKGMTGLGWLTILGLIGFFSLLTIKIGPIYLQHYTVKSVLMSLKEEPLITKKTPSQIKGMIFKRLKVNGVYDMDKKAVTLQKSPGIVLVDITYTVQKNMAGNLDILVNFSEQVELVSN</sequence>
<evidence type="ECO:0000313" key="2">
    <source>
        <dbReference type="EMBL" id="OOZ37375.1"/>
    </source>
</evidence>